<dbReference type="EMBL" id="JAHFYH010000068">
    <property type="protein sequence ID" value="KAH0215895.1"/>
    <property type="molecule type" value="Genomic_DNA"/>
</dbReference>
<protein>
    <submittedName>
        <fullName evidence="2">Uncharacterized protein</fullName>
    </submittedName>
</protein>
<feature type="compositionally biased region" description="Polar residues" evidence="1">
    <location>
        <begin position="458"/>
        <end position="498"/>
    </location>
</feature>
<accession>A0A9P8GAV5</accession>
<evidence type="ECO:0000313" key="3">
    <source>
        <dbReference type="Proteomes" id="UP000767238"/>
    </source>
</evidence>
<reference evidence="2" key="2">
    <citation type="submission" date="2021-08" db="EMBL/GenBank/DDBJ databases">
        <authorList>
            <person name="Gostincar C."/>
            <person name="Sun X."/>
            <person name="Song Z."/>
            <person name="Gunde-Cimerman N."/>
        </authorList>
    </citation>
    <scope>NUCLEOTIDE SEQUENCE</scope>
    <source>
        <strain evidence="2">EXF-8016</strain>
    </source>
</reference>
<dbReference type="OrthoDB" id="3938515at2759"/>
<reference evidence="2" key="1">
    <citation type="journal article" date="2021" name="J Fungi (Basel)">
        <title>Virulence traits and population genomics of the black yeast Aureobasidium melanogenum.</title>
        <authorList>
            <person name="Cernosa A."/>
            <person name="Sun X."/>
            <person name="Gostincar C."/>
            <person name="Fang C."/>
            <person name="Gunde-Cimerman N."/>
            <person name="Song Z."/>
        </authorList>
    </citation>
    <scope>NUCLEOTIDE SEQUENCE</scope>
    <source>
        <strain evidence="2">EXF-8016</strain>
    </source>
</reference>
<sequence length="581" mass="64915">MDYVYEKIAGKGPARKYNLEKCRKELERSCANYQNRGNRFPPTPRTTPCTSSAPNPQPQHSPQQKKVRFQTSRSLNETAHVSQRSKRCPFQYNEDELRQRAERLRADSKQQPKPRPHQPPVSPFDPLDGYTGHDFSNDDSNNDRIAESSAPRRHPTLHRQNLTHEDIIAIRETAVRIASHCAVRDEQPYPDSPHQETLRRAHSTVGLEKTETGYPKSAKRTRSDERQDDNGISVTEDGCIIQCGFDISPMTSSSAGTIHLRCDSACEVKHTTPNQETRKEPFRPSVRNTKGARVPVCFRKQDISHQRNVSHLSALFSAPSSLEAQGTVQEKLPNPDVPQQHKRMPVPARSSVFFSGSSSSDAVVSESDDEEEQTSCETTKIDSATSSTVCADGAKDLASLGSVATLVNSNKLAETVKISDRLPQHFALPSPLSSSSKRPAPNPPRVEQNRLPHAGTPLPQQQSNHPDSTSRPQEQNTSRSPAFQRRNLQPQSLRSHQTAKVLLAHQQHRHTPKPPSPRARSPYQALGLRPPQQPNHESHNYISTLLDKIERNGGGRPANFSWDHVAPMHGFSSCRAFYVLD</sequence>
<feature type="compositionally biased region" description="Polar residues" evidence="1">
    <location>
        <begin position="51"/>
        <end position="62"/>
    </location>
</feature>
<proteinExistence type="predicted"/>
<evidence type="ECO:0000313" key="2">
    <source>
        <dbReference type="EMBL" id="KAH0215895.1"/>
    </source>
</evidence>
<feature type="region of interest" description="Disordered" evidence="1">
    <location>
        <begin position="350"/>
        <end position="386"/>
    </location>
</feature>
<feature type="compositionally biased region" description="Polar residues" evidence="1">
    <location>
        <begin position="375"/>
        <end position="386"/>
    </location>
</feature>
<name>A0A9P8GAV5_AURME</name>
<dbReference type="AlphaFoldDB" id="A0A9P8GAV5"/>
<comment type="caution">
    <text evidence="2">The sequence shown here is derived from an EMBL/GenBank/DDBJ whole genome shotgun (WGS) entry which is preliminary data.</text>
</comment>
<feature type="compositionally biased region" description="Basic and acidic residues" evidence="1">
    <location>
        <begin position="95"/>
        <end position="110"/>
    </location>
</feature>
<feature type="region of interest" description="Disordered" evidence="1">
    <location>
        <begin position="427"/>
        <end position="536"/>
    </location>
</feature>
<feature type="compositionally biased region" description="Low complexity" evidence="1">
    <location>
        <begin position="350"/>
        <end position="365"/>
    </location>
</feature>
<organism evidence="2 3">
    <name type="scientific">Aureobasidium melanogenum</name>
    <name type="common">Aureobasidium pullulans var. melanogenum</name>
    <dbReference type="NCBI Taxonomy" id="46634"/>
    <lineage>
        <taxon>Eukaryota</taxon>
        <taxon>Fungi</taxon>
        <taxon>Dikarya</taxon>
        <taxon>Ascomycota</taxon>
        <taxon>Pezizomycotina</taxon>
        <taxon>Dothideomycetes</taxon>
        <taxon>Dothideomycetidae</taxon>
        <taxon>Dothideales</taxon>
        <taxon>Saccotheciaceae</taxon>
        <taxon>Aureobasidium</taxon>
    </lineage>
</organism>
<feature type="compositionally biased region" description="Basic and acidic residues" evidence="1">
    <location>
        <begin position="185"/>
        <end position="199"/>
    </location>
</feature>
<feature type="region of interest" description="Disordered" evidence="1">
    <location>
        <begin position="32"/>
        <end position="161"/>
    </location>
</feature>
<feature type="non-terminal residue" evidence="2">
    <location>
        <position position="581"/>
    </location>
</feature>
<feature type="region of interest" description="Disordered" evidence="1">
    <location>
        <begin position="185"/>
        <end position="233"/>
    </location>
</feature>
<evidence type="ECO:0000256" key="1">
    <source>
        <dbReference type="SAM" id="MobiDB-lite"/>
    </source>
</evidence>
<dbReference type="Proteomes" id="UP000767238">
    <property type="component" value="Unassembled WGS sequence"/>
</dbReference>
<gene>
    <name evidence="2" type="ORF">KCV03_g7833</name>
</gene>
<feature type="compositionally biased region" description="Polar residues" evidence="1">
    <location>
        <begin position="69"/>
        <end position="82"/>
    </location>
</feature>